<proteinExistence type="predicted"/>
<reference evidence="3" key="2">
    <citation type="journal article" date="2024" name="Plant">
        <title>Genomic evolution and insights into agronomic trait innovations of Sesamum species.</title>
        <authorList>
            <person name="Miao H."/>
            <person name="Wang L."/>
            <person name="Qu L."/>
            <person name="Liu H."/>
            <person name="Sun Y."/>
            <person name="Le M."/>
            <person name="Wang Q."/>
            <person name="Wei S."/>
            <person name="Zheng Y."/>
            <person name="Lin W."/>
            <person name="Duan Y."/>
            <person name="Cao H."/>
            <person name="Xiong S."/>
            <person name="Wang X."/>
            <person name="Wei L."/>
            <person name="Li C."/>
            <person name="Ma Q."/>
            <person name="Ju M."/>
            <person name="Zhao R."/>
            <person name="Li G."/>
            <person name="Mu C."/>
            <person name="Tian Q."/>
            <person name="Mei H."/>
            <person name="Zhang T."/>
            <person name="Gao T."/>
            <person name="Zhang H."/>
        </authorList>
    </citation>
    <scope>NUCLEOTIDE SEQUENCE</scope>
    <source>
        <strain evidence="3">KEN1</strain>
    </source>
</reference>
<evidence type="ECO:0000259" key="2">
    <source>
        <dbReference type="Pfam" id="PF13966"/>
    </source>
</evidence>
<evidence type="ECO:0000256" key="1">
    <source>
        <dbReference type="SAM" id="SignalP"/>
    </source>
</evidence>
<feature type="domain" description="Reverse transcriptase zinc-binding" evidence="2">
    <location>
        <begin position="43"/>
        <end position="89"/>
    </location>
</feature>
<organism evidence="3">
    <name type="scientific">Sesamum latifolium</name>
    <dbReference type="NCBI Taxonomy" id="2727402"/>
    <lineage>
        <taxon>Eukaryota</taxon>
        <taxon>Viridiplantae</taxon>
        <taxon>Streptophyta</taxon>
        <taxon>Embryophyta</taxon>
        <taxon>Tracheophyta</taxon>
        <taxon>Spermatophyta</taxon>
        <taxon>Magnoliopsida</taxon>
        <taxon>eudicotyledons</taxon>
        <taxon>Gunneridae</taxon>
        <taxon>Pentapetalae</taxon>
        <taxon>asterids</taxon>
        <taxon>lamiids</taxon>
        <taxon>Lamiales</taxon>
        <taxon>Pedaliaceae</taxon>
        <taxon>Sesamum</taxon>
    </lineage>
</organism>
<comment type="caution">
    <text evidence="3">The sequence shown here is derived from an EMBL/GenBank/DDBJ whole genome shotgun (WGS) entry which is preliminary data.</text>
</comment>
<sequence length="111" mass="12619">MACGYGKLIWVLPAALAQRVAATPLDVLVNDRPCWKANSTSGFSLKSAWELVREGGVKRPLFKELWHPLVSPSISILAWRLLHNFVPQWMSDFERRVSQLFQNVCVVEIAR</sequence>
<dbReference type="EMBL" id="JACGWN010000014">
    <property type="protein sequence ID" value="KAL0406564.1"/>
    <property type="molecule type" value="Genomic_DNA"/>
</dbReference>
<dbReference type="AlphaFoldDB" id="A0AAW2TQ35"/>
<keyword evidence="1" id="KW-0732">Signal</keyword>
<dbReference type="Pfam" id="PF13966">
    <property type="entry name" value="zf-RVT"/>
    <property type="match status" value="1"/>
</dbReference>
<accession>A0AAW2TQ35</accession>
<reference evidence="3" key="1">
    <citation type="submission" date="2020-06" db="EMBL/GenBank/DDBJ databases">
        <authorList>
            <person name="Li T."/>
            <person name="Hu X."/>
            <person name="Zhang T."/>
            <person name="Song X."/>
            <person name="Zhang H."/>
            <person name="Dai N."/>
            <person name="Sheng W."/>
            <person name="Hou X."/>
            <person name="Wei L."/>
        </authorList>
    </citation>
    <scope>NUCLEOTIDE SEQUENCE</scope>
    <source>
        <strain evidence="3">KEN1</strain>
        <tissue evidence="3">Leaf</tissue>
    </source>
</reference>
<feature type="signal peptide" evidence="1">
    <location>
        <begin position="1"/>
        <end position="22"/>
    </location>
</feature>
<dbReference type="InterPro" id="IPR026960">
    <property type="entry name" value="RVT-Znf"/>
</dbReference>
<name>A0AAW2TQ35_9LAMI</name>
<feature type="chain" id="PRO_5043755394" description="Reverse transcriptase zinc-binding domain-containing protein" evidence="1">
    <location>
        <begin position="23"/>
        <end position="111"/>
    </location>
</feature>
<protein>
    <recommendedName>
        <fullName evidence="2">Reverse transcriptase zinc-binding domain-containing protein</fullName>
    </recommendedName>
</protein>
<gene>
    <name evidence="3" type="ORF">Slati_3970300</name>
</gene>
<evidence type="ECO:0000313" key="3">
    <source>
        <dbReference type="EMBL" id="KAL0406564.1"/>
    </source>
</evidence>